<protein>
    <submittedName>
        <fullName evidence="2">Uncharacterized protein</fullName>
    </submittedName>
</protein>
<gene>
    <name evidence="2" type="ORF">LCGC14_0634280</name>
</gene>
<evidence type="ECO:0000256" key="1">
    <source>
        <dbReference type="SAM" id="MobiDB-lite"/>
    </source>
</evidence>
<proteinExistence type="predicted"/>
<accession>A0A0F9TMJ7</accession>
<reference evidence="2" key="1">
    <citation type="journal article" date="2015" name="Nature">
        <title>Complex archaea that bridge the gap between prokaryotes and eukaryotes.</title>
        <authorList>
            <person name="Spang A."/>
            <person name="Saw J.H."/>
            <person name="Jorgensen S.L."/>
            <person name="Zaremba-Niedzwiedzka K."/>
            <person name="Martijn J."/>
            <person name="Lind A.E."/>
            <person name="van Eijk R."/>
            <person name="Schleper C."/>
            <person name="Guy L."/>
            <person name="Ettema T.J."/>
        </authorList>
    </citation>
    <scope>NUCLEOTIDE SEQUENCE</scope>
</reference>
<dbReference type="AlphaFoldDB" id="A0A0F9TMJ7"/>
<evidence type="ECO:0000313" key="2">
    <source>
        <dbReference type="EMBL" id="KKN50276.1"/>
    </source>
</evidence>
<organism evidence="2">
    <name type="scientific">marine sediment metagenome</name>
    <dbReference type="NCBI Taxonomy" id="412755"/>
    <lineage>
        <taxon>unclassified sequences</taxon>
        <taxon>metagenomes</taxon>
        <taxon>ecological metagenomes</taxon>
    </lineage>
</organism>
<feature type="compositionally biased region" description="Gly residues" evidence="1">
    <location>
        <begin position="39"/>
        <end position="48"/>
    </location>
</feature>
<name>A0A0F9TMJ7_9ZZZZ</name>
<sequence length="58" mass="6196">MTIKWKPSDVDAAYLEARKGSPANRGGMRQGLMDFIRGRGNGGQGNGQGTPLTPRPPQ</sequence>
<comment type="caution">
    <text evidence="2">The sequence shown here is derived from an EMBL/GenBank/DDBJ whole genome shotgun (WGS) entry which is preliminary data.</text>
</comment>
<feature type="region of interest" description="Disordered" evidence="1">
    <location>
        <begin position="17"/>
        <end position="58"/>
    </location>
</feature>
<dbReference type="EMBL" id="LAZR01001123">
    <property type="protein sequence ID" value="KKN50276.1"/>
    <property type="molecule type" value="Genomic_DNA"/>
</dbReference>